<evidence type="ECO:0000313" key="2">
    <source>
        <dbReference type="Proteomes" id="UP001446871"/>
    </source>
</evidence>
<gene>
    <name evidence="1" type="ORF">PG996_013919</name>
</gene>
<keyword evidence="2" id="KW-1185">Reference proteome</keyword>
<protein>
    <recommendedName>
        <fullName evidence="3">C2H2-type domain-containing protein</fullName>
    </recommendedName>
</protein>
<accession>A0ABR1TGU1</accession>
<sequence length="144" mass="15967">MSQNTVAAGSAERTCDVCLQVFANARGVRLKNHLFRIHNGATIEDNMAAQQAKASQPQQAFAAQNDGRQQCDEEMQDVVPALADEAGAPLNDGEDQSLASLEEQVAGNRARSKQKLRELLQDMTHMGKEEMIQKMWEFYDSMPL</sequence>
<dbReference type="Proteomes" id="UP001446871">
    <property type="component" value="Unassembled WGS sequence"/>
</dbReference>
<comment type="caution">
    <text evidence="1">The sequence shown here is derived from an EMBL/GenBank/DDBJ whole genome shotgun (WGS) entry which is preliminary data.</text>
</comment>
<evidence type="ECO:0000313" key="1">
    <source>
        <dbReference type="EMBL" id="KAK8045855.1"/>
    </source>
</evidence>
<proteinExistence type="predicted"/>
<name>A0ABR1TGU1_9PEZI</name>
<evidence type="ECO:0008006" key="3">
    <source>
        <dbReference type="Google" id="ProtNLM"/>
    </source>
</evidence>
<dbReference type="EMBL" id="JAQQWM010000009">
    <property type="protein sequence ID" value="KAK8045855.1"/>
    <property type="molecule type" value="Genomic_DNA"/>
</dbReference>
<organism evidence="1 2">
    <name type="scientific">Apiospora saccharicola</name>
    <dbReference type="NCBI Taxonomy" id="335842"/>
    <lineage>
        <taxon>Eukaryota</taxon>
        <taxon>Fungi</taxon>
        <taxon>Dikarya</taxon>
        <taxon>Ascomycota</taxon>
        <taxon>Pezizomycotina</taxon>
        <taxon>Sordariomycetes</taxon>
        <taxon>Xylariomycetidae</taxon>
        <taxon>Amphisphaeriales</taxon>
        <taxon>Apiosporaceae</taxon>
        <taxon>Apiospora</taxon>
    </lineage>
</organism>
<reference evidence="1 2" key="1">
    <citation type="submission" date="2023-01" db="EMBL/GenBank/DDBJ databases">
        <title>Analysis of 21 Apiospora genomes using comparative genomics revels a genus with tremendous synthesis potential of carbohydrate active enzymes and secondary metabolites.</title>
        <authorList>
            <person name="Sorensen T."/>
        </authorList>
    </citation>
    <scope>NUCLEOTIDE SEQUENCE [LARGE SCALE GENOMIC DNA]</scope>
    <source>
        <strain evidence="1 2">CBS 83171</strain>
    </source>
</reference>